<dbReference type="AlphaFoldDB" id="A0A392PXV9"/>
<organism evidence="1 2">
    <name type="scientific">Trifolium medium</name>
    <dbReference type="NCBI Taxonomy" id="97028"/>
    <lineage>
        <taxon>Eukaryota</taxon>
        <taxon>Viridiplantae</taxon>
        <taxon>Streptophyta</taxon>
        <taxon>Embryophyta</taxon>
        <taxon>Tracheophyta</taxon>
        <taxon>Spermatophyta</taxon>
        <taxon>Magnoliopsida</taxon>
        <taxon>eudicotyledons</taxon>
        <taxon>Gunneridae</taxon>
        <taxon>Pentapetalae</taxon>
        <taxon>rosids</taxon>
        <taxon>fabids</taxon>
        <taxon>Fabales</taxon>
        <taxon>Fabaceae</taxon>
        <taxon>Papilionoideae</taxon>
        <taxon>50 kb inversion clade</taxon>
        <taxon>NPAAA clade</taxon>
        <taxon>Hologalegina</taxon>
        <taxon>IRL clade</taxon>
        <taxon>Trifolieae</taxon>
        <taxon>Trifolium</taxon>
    </lineage>
</organism>
<sequence>MELDAALIEDDNSFGCGICNPDDEQGAVVEASSTWLRGTPTLIEEEAHSMMQALKWLQGKEMHHTVL</sequence>
<name>A0A392PXV9_9FABA</name>
<dbReference type="EMBL" id="LXQA010101234">
    <property type="protein sequence ID" value="MCI16517.1"/>
    <property type="molecule type" value="Genomic_DNA"/>
</dbReference>
<evidence type="ECO:0000313" key="2">
    <source>
        <dbReference type="Proteomes" id="UP000265520"/>
    </source>
</evidence>
<comment type="caution">
    <text evidence="1">The sequence shown here is derived from an EMBL/GenBank/DDBJ whole genome shotgun (WGS) entry which is preliminary data.</text>
</comment>
<dbReference type="Proteomes" id="UP000265520">
    <property type="component" value="Unassembled WGS sequence"/>
</dbReference>
<accession>A0A392PXV9</accession>
<protein>
    <recommendedName>
        <fullName evidence="3">RNase H type-1 domain-containing protein</fullName>
    </recommendedName>
</protein>
<reference evidence="1 2" key="1">
    <citation type="journal article" date="2018" name="Front. Plant Sci.">
        <title>Red Clover (Trifolium pratense) and Zigzag Clover (T. medium) - A Picture of Genomic Similarities and Differences.</title>
        <authorList>
            <person name="Dluhosova J."/>
            <person name="Istvanek J."/>
            <person name="Nedelnik J."/>
            <person name="Repkova J."/>
        </authorList>
    </citation>
    <scope>NUCLEOTIDE SEQUENCE [LARGE SCALE GENOMIC DNA]</scope>
    <source>
        <strain evidence="2">cv. 10/8</strain>
        <tissue evidence="1">Leaf</tissue>
    </source>
</reference>
<evidence type="ECO:0008006" key="3">
    <source>
        <dbReference type="Google" id="ProtNLM"/>
    </source>
</evidence>
<evidence type="ECO:0000313" key="1">
    <source>
        <dbReference type="EMBL" id="MCI16517.1"/>
    </source>
</evidence>
<keyword evidence="2" id="KW-1185">Reference proteome</keyword>
<proteinExistence type="predicted"/>